<dbReference type="InterPro" id="IPR036291">
    <property type="entry name" value="NAD(P)-bd_dom_sf"/>
</dbReference>
<name>A0A0R2JN98_9LACO</name>
<dbReference type="InterPro" id="IPR022694">
    <property type="entry name" value="3-OHacyl-CoA_DH"/>
</dbReference>
<evidence type="ECO:0000256" key="1">
    <source>
        <dbReference type="ARBA" id="ARBA00005005"/>
    </source>
</evidence>
<dbReference type="Pfam" id="PF00725">
    <property type="entry name" value="3HCDH"/>
    <property type="match status" value="1"/>
</dbReference>
<dbReference type="InterPro" id="IPR006108">
    <property type="entry name" value="3HC_DH_C"/>
</dbReference>
<dbReference type="GO" id="GO:0070403">
    <property type="term" value="F:NAD+ binding"/>
    <property type="evidence" value="ECO:0007669"/>
    <property type="project" value="InterPro"/>
</dbReference>
<keyword evidence="5" id="KW-0520">NAD</keyword>
<dbReference type="InterPro" id="IPR006176">
    <property type="entry name" value="3-OHacyl-CoA_DH_NAD-bd"/>
</dbReference>
<dbReference type="Gene3D" id="1.10.1040.10">
    <property type="entry name" value="N-(1-d-carboxylethyl)-l-norvaline Dehydrogenase, domain 2"/>
    <property type="match status" value="1"/>
</dbReference>
<evidence type="ECO:0000259" key="10">
    <source>
        <dbReference type="Pfam" id="PF02737"/>
    </source>
</evidence>
<dbReference type="OrthoDB" id="9771883at2"/>
<dbReference type="InterPro" id="IPR052242">
    <property type="entry name" value="Mito_3-hydroxyacyl-CoA_DH"/>
</dbReference>
<dbReference type="AlphaFoldDB" id="A0A0R2JN98"/>
<sequence>MSYQKVTVAGGGTLGSQIAYMAAFSGKDAIIWGRSEGSLDRAKARVARWEEAVKDYYEASQEELDAAQAHLTYTTSLEDALSGADLVIEALPENIETKKDFYEEFDKLADPETIVVTNSSTMLASDLAEFTGRADKFLGYHFANTIWRNNTAEIMAGPETDADLAETFIDFSREIKMVPIMVNKEQHGYILNAMLVPFLGAATELWVKGVAEPQDIDKTWMIATGSPMGPFAVYDTVGLNTAYEIHNGKSDEASQYAAKKFKERIDEGLLGVETGKGFYTYPNPEYLDPEFLK</sequence>
<dbReference type="PATRIC" id="fig|1620.3.peg.1006"/>
<dbReference type="EMBL" id="JQCD01000031">
    <property type="protein sequence ID" value="KRN75943.1"/>
    <property type="molecule type" value="Genomic_DNA"/>
</dbReference>
<keyword evidence="12" id="KW-1185">Reference proteome</keyword>
<keyword evidence="3" id="KW-0276">Fatty acid metabolism</keyword>
<dbReference type="Proteomes" id="UP000051673">
    <property type="component" value="Unassembled WGS sequence"/>
</dbReference>
<dbReference type="Pfam" id="PF02737">
    <property type="entry name" value="3HCDH_N"/>
    <property type="match status" value="1"/>
</dbReference>
<evidence type="ECO:0000256" key="8">
    <source>
        <dbReference type="PIRSR" id="PIRSR000105-1"/>
    </source>
</evidence>
<gene>
    <name evidence="11" type="ORF">IV67_GL000991</name>
</gene>
<evidence type="ECO:0000256" key="6">
    <source>
        <dbReference type="ARBA" id="ARBA00023098"/>
    </source>
</evidence>
<dbReference type="STRING" id="1620.IV67_GL000991"/>
<protein>
    <submittedName>
        <fullName evidence="11">3-hydroxybutyryl-CoA dehydrogenase</fullName>
    </submittedName>
</protein>
<dbReference type="InterPro" id="IPR013328">
    <property type="entry name" value="6PGD_dom2"/>
</dbReference>
<accession>A0A0R2JN98</accession>
<proteinExistence type="predicted"/>
<reference evidence="11 12" key="1">
    <citation type="journal article" date="2015" name="Genome Announc.">
        <title>Expanding the biotechnology potential of lactobacilli through comparative genomics of 213 strains and associated genera.</title>
        <authorList>
            <person name="Sun Z."/>
            <person name="Harris H.M."/>
            <person name="McCann A."/>
            <person name="Guo C."/>
            <person name="Argimon S."/>
            <person name="Zhang W."/>
            <person name="Yang X."/>
            <person name="Jeffery I.B."/>
            <person name="Cooney J.C."/>
            <person name="Kagawa T.F."/>
            <person name="Liu W."/>
            <person name="Song Y."/>
            <person name="Salvetti E."/>
            <person name="Wrobel A."/>
            <person name="Rasinkangas P."/>
            <person name="Parkhill J."/>
            <person name="Rea M.C."/>
            <person name="O'Sullivan O."/>
            <person name="Ritari J."/>
            <person name="Douillard F.P."/>
            <person name="Paul Ross R."/>
            <person name="Yang R."/>
            <person name="Briner A.E."/>
            <person name="Felis G.E."/>
            <person name="de Vos W.M."/>
            <person name="Barrangou R."/>
            <person name="Klaenhammer T.R."/>
            <person name="Caufield P.W."/>
            <person name="Cui Y."/>
            <person name="Zhang H."/>
            <person name="O'Toole P.W."/>
        </authorList>
    </citation>
    <scope>NUCLEOTIDE SEQUENCE [LARGE SCALE GENOMIC DNA]</scope>
    <source>
        <strain evidence="11 12">DSM 20014</strain>
    </source>
</reference>
<feature type="site" description="Important for catalytic activity" evidence="8">
    <location>
        <position position="141"/>
    </location>
</feature>
<feature type="domain" description="3-hydroxyacyl-CoA dehydrogenase C-terminal" evidence="9">
    <location>
        <begin position="188"/>
        <end position="281"/>
    </location>
</feature>
<comment type="pathway">
    <text evidence="2">Lipid metabolism; butanoate metabolism.</text>
</comment>
<evidence type="ECO:0000256" key="2">
    <source>
        <dbReference type="ARBA" id="ARBA00005086"/>
    </source>
</evidence>
<dbReference type="Gene3D" id="3.40.50.720">
    <property type="entry name" value="NAD(P)-binding Rossmann-like Domain"/>
    <property type="match status" value="1"/>
</dbReference>
<evidence type="ECO:0000256" key="3">
    <source>
        <dbReference type="ARBA" id="ARBA00022832"/>
    </source>
</evidence>
<dbReference type="NCBIfam" id="NF006143">
    <property type="entry name" value="PRK08293.1"/>
    <property type="match status" value="1"/>
</dbReference>
<evidence type="ECO:0000256" key="4">
    <source>
        <dbReference type="ARBA" id="ARBA00023002"/>
    </source>
</evidence>
<dbReference type="SUPFAM" id="SSF48179">
    <property type="entry name" value="6-phosphogluconate dehydrogenase C-terminal domain-like"/>
    <property type="match status" value="1"/>
</dbReference>
<dbReference type="InterPro" id="IPR008927">
    <property type="entry name" value="6-PGluconate_DH-like_C_sf"/>
</dbReference>
<evidence type="ECO:0000259" key="9">
    <source>
        <dbReference type="Pfam" id="PF00725"/>
    </source>
</evidence>
<feature type="domain" description="3-hydroxyacyl-CoA dehydrogenase NAD binding" evidence="10">
    <location>
        <begin position="5"/>
        <end position="184"/>
    </location>
</feature>
<organism evidence="11 12">
    <name type="scientific">Weissella minor</name>
    <dbReference type="NCBI Taxonomy" id="1620"/>
    <lineage>
        <taxon>Bacteria</taxon>
        <taxon>Bacillati</taxon>
        <taxon>Bacillota</taxon>
        <taxon>Bacilli</taxon>
        <taxon>Lactobacillales</taxon>
        <taxon>Lactobacillaceae</taxon>
        <taxon>Weissella</taxon>
    </lineage>
</organism>
<evidence type="ECO:0000256" key="5">
    <source>
        <dbReference type="ARBA" id="ARBA00023027"/>
    </source>
</evidence>
<keyword evidence="6" id="KW-0443">Lipid metabolism</keyword>
<dbReference type="RefSeq" id="WP_057788730.1">
    <property type="nucleotide sequence ID" value="NZ_JQCD01000031.1"/>
</dbReference>
<evidence type="ECO:0000256" key="7">
    <source>
        <dbReference type="ARBA" id="ARBA00049556"/>
    </source>
</evidence>
<dbReference type="SUPFAM" id="SSF51735">
    <property type="entry name" value="NAD(P)-binding Rossmann-fold domains"/>
    <property type="match status" value="1"/>
</dbReference>
<dbReference type="PANTHER" id="PTHR43561:SF3">
    <property type="entry name" value="HYDROXYACYL-COENZYME A DEHYDROGENASE, MITOCHONDRIAL"/>
    <property type="match status" value="1"/>
</dbReference>
<dbReference type="PIRSF" id="PIRSF000105">
    <property type="entry name" value="HCDH"/>
    <property type="match status" value="1"/>
</dbReference>
<dbReference type="GO" id="GO:0006635">
    <property type="term" value="P:fatty acid beta-oxidation"/>
    <property type="evidence" value="ECO:0007669"/>
    <property type="project" value="TreeGrafter"/>
</dbReference>
<comment type="catalytic activity">
    <reaction evidence="7">
        <text>a (3S)-3-hydroxyacyl-CoA + NAD(+) = a 3-oxoacyl-CoA + NADH + H(+)</text>
        <dbReference type="Rhea" id="RHEA:22432"/>
        <dbReference type="ChEBI" id="CHEBI:15378"/>
        <dbReference type="ChEBI" id="CHEBI:57318"/>
        <dbReference type="ChEBI" id="CHEBI:57540"/>
        <dbReference type="ChEBI" id="CHEBI:57945"/>
        <dbReference type="ChEBI" id="CHEBI:90726"/>
        <dbReference type="EC" id="1.1.1.35"/>
    </reaction>
</comment>
<comment type="caution">
    <text evidence="11">The sequence shown here is derived from an EMBL/GenBank/DDBJ whole genome shotgun (WGS) entry which is preliminary data.</text>
</comment>
<comment type="pathway">
    <text evidence="1">Lipid metabolism; fatty acid beta-oxidation.</text>
</comment>
<evidence type="ECO:0000313" key="12">
    <source>
        <dbReference type="Proteomes" id="UP000051673"/>
    </source>
</evidence>
<dbReference type="PANTHER" id="PTHR43561">
    <property type="match status" value="1"/>
</dbReference>
<evidence type="ECO:0000313" key="11">
    <source>
        <dbReference type="EMBL" id="KRN75943.1"/>
    </source>
</evidence>
<dbReference type="GO" id="GO:0003857">
    <property type="term" value="F:(3S)-3-hydroxyacyl-CoA dehydrogenase (NAD+) activity"/>
    <property type="evidence" value="ECO:0007669"/>
    <property type="project" value="UniProtKB-EC"/>
</dbReference>
<keyword evidence="4" id="KW-0560">Oxidoreductase</keyword>